<dbReference type="InterPro" id="IPR020103">
    <property type="entry name" value="PsdUridine_synth_cat_dom_sf"/>
</dbReference>
<evidence type="ECO:0000313" key="3">
    <source>
        <dbReference type="Proteomes" id="UP000824469"/>
    </source>
</evidence>
<comment type="caution">
    <text evidence="2">The sequence shown here is derived from an EMBL/GenBank/DDBJ whole genome shotgun (WGS) entry which is preliminary data.</text>
</comment>
<dbReference type="Gene3D" id="3.30.2350.10">
    <property type="entry name" value="Pseudouridine synthase"/>
    <property type="match status" value="1"/>
</dbReference>
<sequence>KPAESRVVVLSRDENRNCSLVEVEIYTGRPHQIRIHLSYIGHPLVGDPLYVVGGRPLILSENCCESYNVEDFAEDGGYERPLNAVPGDCGYHLHARRLLFHHPTSDE</sequence>
<accession>A0AA38GIF5</accession>
<dbReference type="PANTHER" id="PTHR21600">
    <property type="entry name" value="MITOCHONDRIAL RNA PSEUDOURIDINE SYNTHASE"/>
    <property type="match status" value="1"/>
</dbReference>
<dbReference type="GO" id="GO:0000455">
    <property type="term" value="P:enzyme-directed rRNA pseudouridine synthesis"/>
    <property type="evidence" value="ECO:0007669"/>
    <property type="project" value="TreeGrafter"/>
</dbReference>
<dbReference type="Proteomes" id="UP000824469">
    <property type="component" value="Unassembled WGS sequence"/>
</dbReference>
<dbReference type="Pfam" id="PF00849">
    <property type="entry name" value="PseudoU_synth_2"/>
    <property type="match status" value="1"/>
</dbReference>
<dbReference type="SUPFAM" id="SSF55120">
    <property type="entry name" value="Pseudouridine synthase"/>
    <property type="match status" value="1"/>
</dbReference>
<keyword evidence="3" id="KW-1185">Reference proteome</keyword>
<feature type="non-terminal residue" evidence="2">
    <location>
        <position position="1"/>
    </location>
</feature>
<reference evidence="2 3" key="1">
    <citation type="journal article" date="2021" name="Nat. Plants">
        <title>The Taxus genome provides insights into paclitaxel biosynthesis.</title>
        <authorList>
            <person name="Xiong X."/>
            <person name="Gou J."/>
            <person name="Liao Q."/>
            <person name="Li Y."/>
            <person name="Zhou Q."/>
            <person name="Bi G."/>
            <person name="Li C."/>
            <person name="Du R."/>
            <person name="Wang X."/>
            <person name="Sun T."/>
            <person name="Guo L."/>
            <person name="Liang H."/>
            <person name="Lu P."/>
            <person name="Wu Y."/>
            <person name="Zhang Z."/>
            <person name="Ro D.K."/>
            <person name="Shang Y."/>
            <person name="Huang S."/>
            <person name="Yan J."/>
        </authorList>
    </citation>
    <scope>NUCLEOTIDE SEQUENCE [LARGE SCALE GENOMIC DNA]</scope>
    <source>
        <strain evidence="2">Ta-2019</strain>
    </source>
</reference>
<dbReference type="InterPro" id="IPR006145">
    <property type="entry name" value="PsdUridine_synth_RsuA/RluA"/>
</dbReference>
<feature type="non-terminal residue" evidence="2">
    <location>
        <position position="107"/>
    </location>
</feature>
<dbReference type="PANTHER" id="PTHR21600:SF88">
    <property type="entry name" value="RNA PSEUDOURIDINE SYNTHASE 5"/>
    <property type="match status" value="1"/>
</dbReference>
<gene>
    <name evidence="2" type="ORF">KI387_017018</name>
</gene>
<dbReference type="InterPro" id="IPR050188">
    <property type="entry name" value="RluA_PseudoU_synthase"/>
</dbReference>
<evidence type="ECO:0000259" key="1">
    <source>
        <dbReference type="Pfam" id="PF00849"/>
    </source>
</evidence>
<feature type="domain" description="Pseudouridine synthase RsuA/RluA-like" evidence="1">
    <location>
        <begin position="1"/>
        <end position="38"/>
    </location>
</feature>
<evidence type="ECO:0000313" key="2">
    <source>
        <dbReference type="EMBL" id="KAH9322379.1"/>
    </source>
</evidence>
<name>A0AA38GIF5_TAXCH</name>
<organism evidence="2 3">
    <name type="scientific">Taxus chinensis</name>
    <name type="common">Chinese yew</name>
    <name type="synonym">Taxus wallichiana var. chinensis</name>
    <dbReference type="NCBI Taxonomy" id="29808"/>
    <lineage>
        <taxon>Eukaryota</taxon>
        <taxon>Viridiplantae</taxon>
        <taxon>Streptophyta</taxon>
        <taxon>Embryophyta</taxon>
        <taxon>Tracheophyta</taxon>
        <taxon>Spermatophyta</taxon>
        <taxon>Pinopsida</taxon>
        <taxon>Pinidae</taxon>
        <taxon>Conifers II</taxon>
        <taxon>Cupressales</taxon>
        <taxon>Taxaceae</taxon>
        <taxon>Taxus</taxon>
    </lineage>
</organism>
<dbReference type="EMBL" id="JAHRHJ020000003">
    <property type="protein sequence ID" value="KAH9322379.1"/>
    <property type="molecule type" value="Genomic_DNA"/>
</dbReference>
<protein>
    <recommendedName>
        <fullName evidence="1">Pseudouridine synthase RsuA/RluA-like domain-containing protein</fullName>
    </recommendedName>
</protein>
<proteinExistence type="predicted"/>
<dbReference type="GO" id="GO:0003723">
    <property type="term" value="F:RNA binding"/>
    <property type="evidence" value="ECO:0007669"/>
    <property type="project" value="InterPro"/>
</dbReference>
<dbReference type="GO" id="GO:0009982">
    <property type="term" value="F:pseudouridine synthase activity"/>
    <property type="evidence" value="ECO:0007669"/>
    <property type="project" value="InterPro"/>
</dbReference>
<dbReference type="OMA" id="NCCESYN"/>
<dbReference type="AlphaFoldDB" id="A0AA38GIF5"/>